<proteinExistence type="predicted"/>
<gene>
    <name evidence="3" type="ORF">MKW98_004754</name>
</gene>
<protein>
    <submittedName>
        <fullName evidence="3">Uncharacterized protein</fullName>
    </submittedName>
</protein>
<sequence>MFSTLVLIHVSVIDWLLLDESLYLGGLSGAILTVFGLIIFNKVKGVENKMLKKKKLEDDLEIGERDGERAAERDGERDGERAAESDDEIVAL</sequence>
<feature type="transmembrane region" description="Helical" evidence="2">
    <location>
        <begin position="22"/>
        <end position="43"/>
    </location>
</feature>
<keyword evidence="2" id="KW-1133">Transmembrane helix</keyword>
<keyword evidence="2" id="KW-0472">Membrane</keyword>
<reference evidence="3" key="1">
    <citation type="submission" date="2022-04" db="EMBL/GenBank/DDBJ databases">
        <title>A functionally conserved STORR gene fusion in Papaver species that diverged 16.8 million years ago.</title>
        <authorList>
            <person name="Catania T."/>
        </authorList>
    </citation>
    <scope>NUCLEOTIDE SEQUENCE</scope>
    <source>
        <strain evidence="3">S-188037</strain>
    </source>
</reference>
<dbReference type="Proteomes" id="UP001202328">
    <property type="component" value="Unassembled WGS sequence"/>
</dbReference>
<evidence type="ECO:0000313" key="4">
    <source>
        <dbReference type="Proteomes" id="UP001202328"/>
    </source>
</evidence>
<dbReference type="AlphaFoldDB" id="A0AAD4SNR6"/>
<keyword evidence="2" id="KW-0812">Transmembrane</keyword>
<keyword evidence="4" id="KW-1185">Reference proteome</keyword>
<organism evidence="3 4">
    <name type="scientific">Papaver atlanticum</name>
    <dbReference type="NCBI Taxonomy" id="357466"/>
    <lineage>
        <taxon>Eukaryota</taxon>
        <taxon>Viridiplantae</taxon>
        <taxon>Streptophyta</taxon>
        <taxon>Embryophyta</taxon>
        <taxon>Tracheophyta</taxon>
        <taxon>Spermatophyta</taxon>
        <taxon>Magnoliopsida</taxon>
        <taxon>Ranunculales</taxon>
        <taxon>Papaveraceae</taxon>
        <taxon>Papaveroideae</taxon>
        <taxon>Papaver</taxon>
    </lineage>
</organism>
<accession>A0AAD4SNR6</accession>
<dbReference type="EMBL" id="JAJJMB010009125">
    <property type="protein sequence ID" value="KAI3916313.1"/>
    <property type="molecule type" value="Genomic_DNA"/>
</dbReference>
<evidence type="ECO:0000313" key="3">
    <source>
        <dbReference type="EMBL" id="KAI3916313.1"/>
    </source>
</evidence>
<feature type="compositionally biased region" description="Basic and acidic residues" evidence="1">
    <location>
        <begin position="65"/>
        <end position="84"/>
    </location>
</feature>
<evidence type="ECO:0000256" key="1">
    <source>
        <dbReference type="SAM" id="MobiDB-lite"/>
    </source>
</evidence>
<comment type="caution">
    <text evidence="3">The sequence shown here is derived from an EMBL/GenBank/DDBJ whole genome shotgun (WGS) entry which is preliminary data.</text>
</comment>
<evidence type="ECO:0000256" key="2">
    <source>
        <dbReference type="SAM" id="Phobius"/>
    </source>
</evidence>
<feature type="region of interest" description="Disordered" evidence="1">
    <location>
        <begin position="65"/>
        <end position="92"/>
    </location>
</feature>
<name>A0AAD4SNR6_9MAGN</name>